<gene>
    <name evidence="1" type="ORF">PG986_005780</name>
</gene>
<protein>
    <submittedName>
        <fullName evidence="1">Uncharacterized protein</fullName>
    </submittedName>
</protein>
<dbReference type="EMBL" id="JAQQWE010000004">
    <property type="protein sequence ID" value="KAK7956558.1"/>
    <property type="molecule type" value="Genomic_DNA"/>
</dbReference>
<evidence type="ECO:0000313" key="1">
    <source>
        <dbReference type="EMBL" id="KAK7956558.1"/>
    </source>
</evidence>
<keyword evidence="2" id="KW-1185">Reference proteome</keyword>
<reference evidence="1 2" key="1">
    <citation type="submission" date="2023-01" db="EMBL/GenBank/DDBJ databases">
        <title>Analysis of 21 Apiospora genomes using comparative genomics revels a genus with tremendous synthesis potential of carbohydrate active enzymes and secondary metabolites.</title>
        <authorList>
            <person name="Sorensen T."/>
        </authorList>
    </citation>
    <scope>NUCLEOTIDE SEQUENCE [LARGE SCALE GENOMIC DNA]</scope>
    <source>
        <strain evidence="1 2">CBS 24483</strain>
    </source>
</reference>
<proteinExistence type="predicted"/>
<evidence type="ECO:0000313" key="2">
    <source>
        <dbReference type="Proteomes" id="UP001391051"/>
    </source>
</evidence>
<dbReference type="Proteomes" id="UP001391051">
    <property type="component" value="Unassembled WGS sequence"/>
</dbReference>
<name>A0ABR1QIJ3_9PEZI</name>
<comment type="caution">
    <text evidence="1">The sequence shown here is derived from an EMBL/GenBank/DDBJ whole genome shotgun (WGS) entry which is preliminary data.</text>
</comment>
<dbReference type="RefSeq" id="XP_066701864.1">
    <property type="nucleotide sequence ID" value="XM_066842002.1"/>
</dbReference>
<dbReference type="GeneID" id="92075064"/>
<sequence>MGVVVYAKIGPYYPRIFPYCTWIDHDHSNDIKAAVIGINWSALHTSNDETNAPDKATAKQECGKNMQAWRNWNTEQLLSLPEGPAMVRRSGKRSLRNPTQVITWGGEKSPNARL</sequence>
<accession>A0ABR1QIJ3</accession>
<organism evidence="1 2">
    <name type="scientific">Apiospora aurea</name>
    <dbReference type="NCBI Taxonomy" id="335848"/>
    <lineage>
        <taxon>Eukaryota</taxon>
        <taxon>Fungi</taxon>
        <taxon>Dikarya</taxon>
        <taxon>Ascomycota</taxon>
        <taxon>Pezizomycotina</taxon>
        <taxon>Sordariomycetes</taxon>
        <taxon>Xylariomycetidae</taxon>
        <taxon>Amphisphaeriales</taxon>
        <taxon>Apiosporaceae</taxon>
        <taxon>Apiospora</taxon>
    </lineage>
</organism>